<dbReference type="EMBL" id="CP020991">
    <property type="protein sequence ID" value="AUO18643.1"/>
    <property type="molecule type" value="Genomic_DNA"/>
</dbReference>
<dbReference type="EMBL" id="CP020991">
    <property type="protein sequence ID" value="AUO19944.1"/>
    <property type="molecule type" value="Genomic_DNA"/>
</dbReference>
<protein>
    <submittedName>
        <fullName evidence="2">Uncharacterized protein</fullName>
    </submittedName>
</protein>
<organism evidence="2 3">
    <name type="scientific">Monoglobus pectinilyticus</name>
    <dbReference type="NCBI Taxonomy" id="1981510"/>
    <lineage>
        <taxon>Bacteria</taxon>
        <taxon>Bacillati</taxon>
        <taxon>Bacillota</taxon>
        <taxon>Clostridia</taxon>
        <taxon>Monoglobales</taxon>
        <taxon>Monoglobaceae</taxon>
        <taxon>Monoglobus</taxon>
    </lineage>
</organism>
<gene>
    <name evidence="1" type="ORF">B9O19_00460</name>
    <name evidence="2" type="ORF">B9O19_01790</name>
</gene>
<dbReference type="Proteomes" id="UP000235589">
    <property type="component" value="Chromosome"/>
</dbReference>
<evidence type="ECO:0000313" key="3">
    <source>
        <dbReference type="Proteomes" id="UP000235589"/>
    </source>
</evidence>
<reference evidence="2 3" key="1">
    <citation type="submission" date="2017-04" db="EMBL/GenBank/DDBJ databases">
        <title>Monoglobus pectinilyticus 14 draft genome.</title>
        <authorList>
            <person name="Kim C."/>
            <person name="Rosendale D.I."/>
            <person name="Kelly W.J."/>
            <person name="Tannock G.W."/>
            <person name="Patchett M.L."/>
            <person name="Jordens J.Z."/>
        </authorList>
    </citation>
    <scope>NUCLEOTIDE SEQUENCE [LARGE SCALE GENOMIC DNA]</scope>
    <source>
        <strain evidence="2 3">14</strain>
    </source>
</reference>
<dbReference type="KEGG" id="mpec:B9O19_00460"/>
<name>A0A2K9P3X2_9FIRM</name>
<evidence type="ECO:0000313" key="2">
    <source>
        <dbReference type="EMBL" id="AUO19944.1"/>
    </source>
</evidence>
<dbReference type="AlphaFoldDB" id="A0A2K9P3X2"/>
<keyword evidence="3" id="KW-1185">Reference proteome</keyword>
<proteinExistence type="predicted"/>
<dbReference type="RefSeq" id="WP_102364930.1">
    <property type="nucleotide sequence ID" value="NZ_CP020991.1"/>
</dbReference>
<accession>A0A2K9P3X2</accession>
<dbReference type="GeneID" id="98063171"/>
<sequence>MEYRLINGICHICKYKTVVTNENGTKLEFYHLDEVETNQSLELHQQLSDLPAEIVPLDVSDCIWLDGKEFSFDTEIIQAYEMGETEYIKYLLEKSRLNNANLLNEIKTLGQAQTDLELELIEQGQYITDLELQLLGGGESNV</sequence>
<dbReference type="KEGG" id="mpec:B9O19_01790"/>
<evidence type="ECO:0000313" key="1">
    <source>
        <dbReference type="EMBL" id="AUO18643.1"/>
    </source>
</evidence>